<feature type="domain" description="HTH marR-type" evidence="1">
    <location>
        <begin position="19"/>
        <end position="152"/>
    </location>
</feature>
<reference evidence="2 3" key="1">
    <citation type="submission" date="2020-08" db="EMBL/GenBank/DDBJ databases">
        <title>Functional genomics of gut bacteria from endangered species of beetles.</title>
        <authorList>
            <person name="Carlos-Shanley C."/>
        </authorList>
    </citation>
    <scope>NUCLEOTIDE SEQUENCE [LARGE SCALE GENOMIC DNA]</scope>
    <source>
        <strain evidence="2 3">S00198</strain>
    </source>
</reference>
<evidence type="ECO:0000313" key="2">
    <source>
        <dbReference type="EMBL" id="MBB6561415.1"/>
    </source>
</evidence>
<name>A0A7X0PGA4_9BURK</name>
<dbReference type="InterPro" id="IPR036388">
    <property type="entry name" value="WH-like_DNA-bd_sf"/>
</dbReference>
<dbReference type="GO" id="GO:0003700">
    <property type="term" value="F:DNA-binding transcription factor activity"/>
    <property type="evidence" value="ECO:0007669"/>
    <property type="project" value="InterPro"/>
</dbReference>
<dbReference type="InterPro" id="IPR036390">
    <property type="entry name" value="WH_DNA-bd_sf"/>
</dbReference>
<dbReference type="Gene3D" id="1.10.10.10">
    <property type="entry name" value="Winged helix-like DNA-binding domain superfamily/Winged helix DNA-binding domain"/>
    <property type="match status" value="1"/>
</dbReference>
<dbReference type="RefSeq" id="WP_260420304.1">
    <property type="nucleotide sequence ID" value="NZ_JACHLK010000008.1"/>
</dbReference>
<accession>A0A7X0PGA4</accession>
<sequence>MPDEEPTDALRLADPEAARHLLMYRLNRLLAVAGSLVVRLCEGGYGITRREWGLLMWLAERPGMPPAELAGRLGLDRARTSRAITSLLGKKLITREAMPGDRRQAQLMLTPAGQAVHDALFPQIKALNQALLTGLDAQALDTLDTSLAHMQQQAEALVATRTDVPRTYRLRGGRQPE</sequence>
<dbReference type="PANTHER" id="PTHR33164:SF43">
    <property type="entry name" value="HTH-TYPE TRANSCRIPTIONAL REPRESSOR YETL"/>
    <property type="match status" value="1"/>
</dbReference>
<dbReference type="Pfam" id="PF12802">
    <property type="entry name" value="MarR_2"/>
    <property type="match status" value="1"/>
</dbReference>
<dbReference type="SMART" id="SM00347">
    <property type="entry name" value="HTH_MARR"/>
    <property type="match status" value="1"/>
</dbReference>
<keyword evidence="3" id="KW-1185">Reference proteome</keyword>
<gene>
    <name evidence="2" type="ORF">HNP48_004108</name>
</gene>
<evidence type="ECO:0000313" key="3">
    <source>
        <dbReference type="Proteomes" id="UP000575083"/>
    </source>
</evidence>
<dbReference type="PRINTS" id="PR00598">
    <property type="entry name" value="HTHMARR"/>
</dbReference>
<dbReference type="SUPFAM" id="SSF46785">
    <property type="entry name" value="Winged helix' DNA-binding domain"/>
    <property type="match status" value="1"/>
</dbReference>
<keyword evidence="2" id="KW-0238">DNA-binding</keyword>
<dbReference type="GO" id="GO:0006950">
    <property type="term" value="P:response to stress"/>
    <property type="evidence" value="ECO:0007669"/>
    <property type="project" value="TreeGrafter"/>
</dbReference>
<dbReference type="PROSITE" id="PS50995">
    <property type="entry name" value="HTH_MARR_2"/>
    <property type="match status" value="1"/>
</dbReference>
<comment type="caution">
    <text evidence="2">The sequence shown here is derived from an EMBL/GenBank/DDBJ whole genome shotgun (WGS) entry which is preliminary data.</text>
</comment>
<dbReference type="InterPro" id="IPR000835">
    <property type="entry name" value="HTH_MarR-typ"/>
</dbReference>
<dbReference type="InterPro" id="IPR039422">
    <property type="entry name" value="MarR/SlyA-like"/>
</dbReference>
<organism evidence="2 3">
    <name type="scientific">Acidovorax soli</name>
    <dbReference type="NCBI Taxonomy" id="592050"/>
    <lineage>
        <taxon>Bacteria</taxon>
        <taxon>Pseudomonadati</taxon>
        <taxon>Pseudomonadota</taxon>
        <taxon>Betaproteobacteria</taxon>
        <taxon>Burkholderiales</taxon>
        <taxon>Comamonadaceae</taxon>
        <taxon>Acidovorax</taxon>
    </lineage>
</organism>
<evidence type="ECO:0000259" key="1">
    <source>
        <dbReference type="PROSITE" id="PS50995"/>
    </source>
</evidence>
<protein>
    <submittedName>
        <fullName evidence="2">DNA-binding MarR family transcriptional regulator</fullName>
    </submittedName>
</protein>
<dbReference type="Proteomes" id="UP000575083">
    <property type="component" value="Unassembled WGS sequence"/>
</dbReference>
<dbReference type="PANTHER" id="PTHR33164">
    <property type="entry name" value="TRANSCRIPTIONAL REGULATOR, MARR FAMILY"/>
    <property type="match status" value="1"/>
</dbReference>
<dbReference type="GO" id="GO:0003677">
    <property type="term" value="F:DNA binding"/>
    <property type="evidence" value="ECO:0007669"/>
    <property type="project" value="UniProtKB-KW"/>
</dbReference>
<dbReference type="AlphaFoldDB" id="A0A7X0PGA4"/>
<dbReference type="EMBL" id="JACHLK010000008">
    <property type="protein sequence ID" value="MBB6561415.1"/>
    <property type="molecule type" value="Genomic_DNA"/>
</dbReference>
<proteinExistence type="predicted"/>